<keyword evidence="2" id="KW-0479">Metal-binding</keyword>
<evidence type="ECO:0000256" key="1">
    <source>
        <dbReference type="ARBA" id="ARBA00001946"/>
    </source>
</evidence>
<dbReference type="InterPro" id="IPR050148">
    <property type="entry name" value="Terpene_synthase-like"/>
</dbReference>
<accession>A0A5N6PDT4</accession>
<reference evidence="7 8" key="1">
    <citation type="submission" date="2019-05" db="EMBL/GenBank/DDBJ databases">
        <title>Mikania micrantha, genome provides insights into the molecular mechanism of rapid growth.</title>
        <authorList>
            <person name="Liu B."/>
        </authorList>
    </citation>
    <scope>NUCLEOTIDE SEQUENCE [LARGE SCALE GENOMIC DNA]</scope>
    <source>
        <strain evidence="7">NLD-2019</strain>
        <tissue evidence="7">Leaf</tissue>
    </source>
</reference>
<evidence type="ECO:0000256" key="4">
    <source>
        <dbReference type="ARBA" id="ARBA00023239"/>
    </source>
</evidence>
<feature type="region of interest" description="Disordered" evidence="5">
    <location>
        <begin position="300"/>
        <end position="319"/>
    </location>
</feature>
<comment type="cofactor">
    <cofactor evidence="1">
        <name>Mg(2+)</name>
        <dbReference type="ChEBI" id="CHEBI:18420"/>
    </cofactor>
</comment>
<dbReference type="PANTHER" id="PTHR31225:SF196">
    <property type="entry name" value="TERPENOID CYCLASES_PROTEIN PRENYLTRANSFERASE ALPHA-ALPHA TOROID-RELATED"/>
    <property type="match status" value="1"/>
</dbReference>
<dbReference type="InterPro" id="IPR005630">
    <property type="entry name" value="Terpene_synthase_metal-bd"/>
</dbReference>
<evidence type="ECO:0000256" key="2">
    <source>
        <dbReference type="ARBA" id="ARBA00022723"/>
    </source>
</evidence>
<name>A0A5N6PDT4_9ASTR</name>
<dbReference type="Pfam" id="PF03936">
    <property type="entry name" value="Terpene_synth_C"/>
    <property type="match status" value="1"/>
</dbReference>
<keyword evidence="4" id="KW-0456">Lyase</keyword>
<dbReference type="SUPFAM" id="SSF48576">
    <property type="entry name" value="Terpenoid synthases"/>
    <property type="match status" value="1"/>
</dbReference>
<dbReference type="InterPro" id="IPR008949">
    <property type="entry name" value="Isoprenoid_synthase_dom_sf"/>
</dbReference>
<feature type="compositionally biased region" description="Polar residues" evidence="5">
    <location>
        <begin position="387"/>
        <end position="398"/>
    </location>
</feature>
<feature type="compositionally biased region" description="Basic and acidic residues" evidence="5">
    <location>
        <begin position="123"/>
        <end position="139"/>
    </location>
</feature>
<feature type="domain" description="Terpene synthase metal-binding" evidence="6">
    <location>
        <begin position="570"/>
        <end position="636"/>
    </location>
</feature>
<dbReference type="AlphaFoldDB" id="A0A5N6PDT4"/>
<feature type="region of interest" description="Disordered" evidence="5">
    <location>
        <begin position="119"/>
        <end position="139"/>
    </location>
</feature>
<evidence type="ECO:0000259" key="6">
    <source>
        <dbReference type="Pfam" id="PF03936"/>
    </source>
</evidence>
<evidence type="ECO:0000256" key="3">
    <source>
        <dbReference type="ARBA" id="ARBA00022842"/>
    </source>
</evidence>
<dbReference type="EMBL" id="SZYD01000005">
    <property type="protein sequence ID" value="KAD6119276.1"/>
    <property type="molecule type" value="Genomic_DNA"/>
</dbReference>
<dbReference type="GO" id="GO:0010333">
    <property type="term" value="F:terpene synthase activity"/>
    <property type="evidence" value="ECO:0007669"/>
    <property type="project" value="InterPro"/>
</dbReference>
<keyword evidence="3" id="KW-0460">Magnesium</keyword>
<feature type="compositionally biased region" description="Basic and acidic residues" evidence="5">
    <location>
        <begin position="342"/>
        <end position="357"/>
    </location>
</feature>
<proteinExistence type="predicted"/>
<feature type="region of interest" description="Disordered" evidence="5">
    <location>
        <begin position="630"/>
        <end position="665"/>
    </location>
</feature>
<dbReference type="Gene3D" id="1.10.600.10">
    <property type="entry name" value="Farnesyl Diphosphate Synthase"/>
    <property type="match status" value="1"/>
</dbReference>
<feature type="compositionally biased region" description="Basic and acidic residues" evidence="5">
    <location>
        <begin position="401"/>
        <end position="418"/>
    </location>
</feature>
<evidence type="ECO:0000256" key="5">
    <source>
        <dbReference type="SAM" id="MobiDB-lite"/>
    </source>
</evidence>
<keyword evidence="8" id="KW-1185">Reference proteome</keyword>
<dbReference type="PANTHER" id="PTHR31225">
    <property type="entry name" value="OS04G0344100 PROTEIN-RELATED"/>
    <property type="match status" value="1"/>
</dbReference>
<evidence type="ECO:0000313" key="8">
    <source>
        <dbReference type="Proteomes" id="UP000326396"/>
    </source>
</evidence>
<sequence>MNGMTSSTLTSMIPLLPLLLRQQRLPKRQSKKLQQQISIWSLSPLLGLNSPPLGLKAAEDLSSIPEHSMDTAKESPKMVGQPEGAVNAKVNSEAAAASEGPVIIDDSFTEELLANELAGKAIEPAEERRPKKNKGRPDTSLDDELIRLFALLQEKGYDLDEVLLWSVPKMAAELDKVQQQEQAAAASKAKVKLTNKQKDQAYRDKMKAILLRYGLHARQLGPMKNSTMDMHVRDIKAIISRGELPSIEQIQAQRASLNLGLGLGGGATIEFPIFGSGIREGEEVMCGEVTKAMFPSMFPLNPKEEPASPPSSPSMDNMPISSVIKIKKGKKTARKQQSTNPDPKRHSKADERRKEPSTTEDAGPQPTATTDAAVGSNVEDQRKKRTTAISSDSEPDTQPSEPKDTPKPPMPKDHPRDLYGLKHHHTYIRIVKWSFDALHKVFTLIQVNGGIKVLELTQLMVLAEPFIFDLEKLPLDNPDNGSDGRTKTSEVYTLTKTVAEYFYSTKGTDNRCAGLRTTRINIPKVRYNTLLPRNCIKCKRLSEALKINNIKCLLYLASLCKVNVYTYNDCFVGMGDIITDESFEWVLGNPPLIKASSEICRLMDDIVGHKEEQKRNHVASIIEAYMKQHDVKEEDQTGEDDERPKEEDIINGDGYTSSSSSSSSSAMHLHPLLLRLGLRSGINCMFHVSSSRCSRVSEALGSSSFFITLSLTNCNLQTASYFPHNRFRFLCAHTTASYGPRISVISPSK</sequence>
<dbReference type="Proteomes" id="UP000326396">
    <property type="component" value="Linkage Group LG13"/>
</dbReference>
<dbReference type="GO" id="GO:0016114">
    <property type="term" value="P:terpenoid biosynthetic process"/>
    <property type="evidence" value="ECO:0007669"/>
    <property type="project" value="InterPro"/>
</dbReference>
<comment type="caution">
    <text evidence="7">The sequence shown here is derived from an EMBL/GenBank/DDBJ whole genome shotgun (WGS) entry which is preliminary data.</text>
</comment>
<evidence type="ECO:0000313" key="7">
    <source>
        <dbReference type="EMBL" id="KAD6119276.1"/>
    </source>
</evidence>
<gene>
    <name evidence="7" type="ORF">E3N88_10547</name>
</gene>
<protein>
    <recommendedName>
        <fullName evidence="6">Terpene synthase metal-binding domain-containing protein</fullName>
    </recommendedName>
</protein>
<feature type="region of interest" description="Disordered" evidence="5">
    <location>
        <begin position="326"/>
        <end position="418"/>
    </location>
</feature>
<dbReference type="GO" id="GO:0000287">
    <property type="term" value="F:magnesium ion binding"/>
    <property type="evidence" value="ECO:0007669"/>
    <property type="project" value="InterPro"/>
</dbReference>
<organism evidence="7 8">
    <name type="scientific">Mikania micrantha</name>
    <name type="common">bitter vine</name>
    <dbReference type="NCBI Taxonomy" id="192012"/>
    <lineage>
        <taxon>Eukaryota</taxon>
        <taxon>Viridiplantae</taxon>
        <taxon>Streptophyta</taxon>
        <taxon>Embryophyta</taxon>
        <taxon>Tracheophyta</taxon>
        <taxon>Spermatophyta</taxon>
        <taxon>Magnoliopsida</taxon>
        <taxon>eudicotyledons</taxon>
        <taxon>Gunneridae</taxon>
        <taxon>Pentapetalae</taxon>
        <taxon>asterids</taxon>
        <taxon>campanulids</taxon>
        <taxon>Asterales</taxon>
        <taxon>Asteraceae</taxon>
        <taxon>Asteroideae</taxon>
        <taxon>Heliantheae alliance</taxon>
        <taxon>Eupatorieae</taxon>
        <taxon>Mikania</taxon>
    </lineage>
</organism>